<gene>
    <name evidence="1" type="ORF">UFOPK2842_00647</name>
    <name evidence="2" type="ORF">UFOPK4165_00879</name>
</gene>
<name>A0A6J7RVV2_9ZZZZ</name>
<sequence length="34" mass="3717">MDPSRSSMVTTAHDAPCRVTFLVTDVIKPPMVTI</sequence>
<organism evidence="2">
    <name type="scientific">freshwater metagenome</name>
    <dbReference type="NCBI Taxonomy" id="449393"/>
    <lineage>
        <taxon>unclassified sequences</taxon>
        <taxon>metagenomes</taxon>
        <taxon>ecological metagenomes</taxon>
    </lineage>
</organism>
<dbReference type="AlphaFoldDB" id="A0A6J7RVV2"/>
<dbReference type="EMBL" id="CAFBPV010000091">
    <property type="protein sequence ID" value="CAB5032963.1"/>
    <property type="molecule type" value="Genomic_DNA"/>
</dbReference>
<evidence type="ECO:0000313" key="2">
    <source>
        <dbReference type="EMBL" id="CAB5032963.1"/>
    </source>
</evidence>
<proteinExistence type="predicted"/>
<accession>A0A6J7RVV2</accession>
<dbReference type="EMBL" id="CAEZZI010000051">
    <property type="protein sequence ID" value="CAB4755640.1"/>
    <property type="molecule type" value="Genomic_DNA"/>
</dbReference>
<protein>
    <submittedName>
        <fullName evidence="2">Unannotated protein</fullName>
    </submittedName>
</protein>
<evidence type="ECO:0000313" key="1">
    <source>
        <dbReference type="EMBL" id="CAB4755640.1"/>
    </source>
</evidence>
<reference evidence="2" key="1">
    <citation type="submission" date="2020-05" db="EMBL/GenBank/DDBJ databases">
        <authorList>
            <person name="Chiriac C."/>
            <person name="Salcher M."/>
            <person name="Ghai R."/>
            <person name="Kavagutti S V."/>
        </authorList>
    </citation>
    <scope>NUCLEOTIDE SEQUENCE</scope>
</reference>